<dbReference type="AlphaFoldDB" id="A0A9X6N854"/>
<organism evidence="1 2">
    <name type="scientific">Bacillus thuringiensis subsp. medellin</name>
    <dbReference type="NCBI Taxonomy" id="79672"/>
    <lineage>
        <taxon>Bacteria</taxon>
        <taxon>Bacillati</taxon>
        <taxon>Bacillota</taxon>
        <taxon>Bacilli</taxon>
        <taxon>Bacillales</taxon>
        <taxon>Bacillaceae</taxon>
        <taxon>Bacillus</taxon>
        <taxon>Bacillus cereus group</taxon>
    </lineage>
</organism>
<accession>A0A9X6N854</accession>
<dbReference type="EMBL" id="MOOV01000087">
    <property type="protein sequence ID" value="OUC02025.1"/>
    <property type="molecule type" value="Genomic_DNA"/>
</dbReference>
<proteinExistence type="predicted"/>
<reference evidence="1 2" key="1">
    <citation type="submission" date="2016-10" db="EMBL/GenBank/DDBJ databases">
        <title>Comparative genomics of Bacillus thuringiensis reveals a path to pathogens against multiple invertebrate hosts.</title>
        <authorList>
            <person name="Zheng J."/>
            <person name="Gao Q."/>
            <person name="Liu H."/>
            <person name="Peng D."/>
            <person name="Ruan L."/>
            <person name="Sun M."/>
        </authorList>
    </citation>
    <scope>NUCLEOTIDE SEQUENCE [LARGE SCALE GENOMIC DNA]</scope>
    <source>
        <strain evidence="1">T30001</strain>
    </source>
</reference>
<dbReference type="Proteomes" id="UP000195160">
    <property type="component" value="Unassembled WGS sequence"/>
</dbReference>
<protein>
    <submittedName>
        <fullName evidence="1">Uncharacterized protein</fullName>
    </submittedName>
</protein>
<evidence type="ECO:0000313" key="1">
    <source>
        <dbReference type="EMBL" id="OUC02025.1"/>
    </source>
</evidence>
<evidence type="ECO:0000313" key="2">
    <source>
        <dbReference type="Proteomes" id="UP000195160"/>
    </source>
</evidence>
<name>A0A9X6N854_BACTV</name>
<sequence>MHWYEIEAITYQNFQGSKSTLISTRYKRWLPTIAHSIYWFSIEKPKDYHKNLMIAWEEKRTNKNKRLL</sequence>
<comment type="caution">
    <text evidence="1">The sequence shown here is derived from an EMBL/GenBank/DDBJ whole genome shotgun (WGS) entry which is preliminary data.</text>
</comment>
<gene>
    <name evidence="1" type="ORF">BK784_10320</name>
</gene>